<evidence type="ECO:0000256" key="1">
    <source>
        <dbReference type="SAM" id="Phobius"/>
    </source>
</evidence>
<dbReference type="GeneID" id="55571392"/>
<dbReference type="STRING" id="118062.MCBB_1040"/>
<sequence length="52" mass="5614">MDFGELLRTLIAGIIMVPVGATIFIIGAFTLAYVWLIILLVLIIVLVVKAVS</sequence>
<dbReference type="EMBL" id="LT607756">
    <property type="protein sequence ID" value="SCG85600.1"/>
    <property type="molecule type" value="Genomic_DNA"/>
</dbReference>
<keyword evidence="1" id="KW-0472">Membrane</keyword>
<evidence type="ECO:0000313" key="2">
    <source>
        <dbReference type="EMBL" id="SCG85600.1"/>
    </source>
</evidence>
<keyword evidence="1" id="KW-0812">Transmembrane</keyword>
<organism evidence="2 3">
    <name type="scientific">Methanobacterium congolense</name>
    <dbReference type="NCBI Taxonomy" id="118062"/>
    <lineage>
        <taxon>Archaea</taxon>
        <taxon>Methanobacteriati</taxon>
        <taxon>Methanobacteriota</taxon>
        <taxon>Methanomada group</taxon>
        <taxon>Methanobacteria</taxon>
        <taxon>Methanobacteriales</taxon>
        <taxon>Methanobacteriaceae</taxon>
        <taxon>Methanobacterium</taxon>
    </lineage>
</organism>
<accession>A0A1D3L2B4</accession>
<protein>
    <submittedName>
        <fullName evidence="2">Region of a membrane-bound protein predicted to be embedded in the membrane</fullName>
    </submittedName>
</protein>
<reference evidence="2 3" key="1">
    <citation type="submission" date="2016-08" db="EMBL/GenBank/DDBJ databases">
        <authorList>
            <person name="Seilhamer J.J."/>
        </authorList>
    </citation>
    <scope>NUCLEOTIDE SEQUENCE [LARGE SCALE GENOMIC DNA]</scope>
    <source>
        <strain evidence="2">Buetzberg</strain>
    </source>
</reference>
<feature type="transmembrane region" description="Helical" evidence="1">
    <location>
        <begin position="32"/>
        <end position="51"/>
    </location>
</feature>
<dbReference type="AlphaFoldDB" id="A0A1D3L2B4"/>
<gene>
    <name evidence="2" type="ORF">MCBB_1040</name>
</gene>
<dbReference type="KEGG" id="mcub:MCBB_1040"/>
<keyword evidence="3" id="KW-1185">Reference proteome</keyword>
<dbReference type="RefSeq" id="WP_171899091.1">
    <property type="nucleotide sequence ID" value="NZ_LT607756.1"/>
</dbReference>
<dbReference type="Proteomes" id="UP000094707">
    <property type="component" value="Chromosome I"/>
</dbReference>
<feature type="transmembrane region" description="Helical" evidence="1">
    <location>
        <begin position="7"/>
        <end position="26"/>
    </location>
</feature>
<keyword evidence="1" id="KW-1133">Transmembrane helix</keyword>
<evidence type="ECO:0000313" key="3">
    <source>
        <dbReference type="Proteomes" id="UP000094707"/>
    </source>
</evidence>
<proteinExistence type="predicted"/>
<name>A0A1D3L2B4_9EURY</name>